<dbReference type="EMBL" id="GBRH01185585">
    <property type="protein sequence ID" value="JAE12311.1"/>
    <property type="molecule type" value="Transcribed_RNA"/>
</dbReference>
<name>A0A0A9FPS7_ARUDO</name>
<protein>
    <submittedName>
        <fullName evidence="1">Uncharacterized protein</fullName>
    </submittedName>
</protein>
<proteinExistence type="predicted"/>
<reference evidence="1" key="1">
    <citation type="submission" date="2014-09" db="EMBL/GenBank/DDBJ databases">
        <authorList>
            <person name="Magalhaes I.L.F."/>
            <person name="Oliveira U."/>
            <person name="Santos F.R."/>
            <person name="Vidigal T.H.D.A."/>
            <person name="Brescovit A.D."/>
            <person name="Santos A.J."/>
        </authorList>
    </citation>
    <scope>NUCLEOTIDE SEQUENCE</scope>
    <source>
        <tissue evidence="1">Shoot tissue taken approximately 20 cm above the soil surface</tissue>
    </source>
</reference>
<accession>A0A0A9FPS7</accession>
<evidence type="ECO:0000313" key="1">
    <source>
        <dbReference type="EMBL" id="JAE12311.1"/>
    </source>
</evidence>
<reference evidence="1" key="2">
    <citation type="journal article" date="2015" name="Data Brief">
        <title>Shoot transcriptome of the giant reed, Arundo donax.</title>
        <authorList>
            <person name="Barrero R.A."/>
            <person name="Guerrero F.D."/>
            <person name="Moolhuijzen P."/>
            <person name="Goolsby J.A."/>
            <person name="Tidwell J."/>
            <person name="Bellgard S.E."/>
            <person name="Bellgard M.I."/>
        </authorList>
    </citation>
    <scope>NUCLEOTIDE SEQUENCE</scope>
    <source>
        <tissue evidence="1">Shoot tissue taken approximately 20 cm above the soil surface</tissue>
    </source>
</reference>
<sequence>MLDKVFDCTVGTAVV</sequence>
<organism evidence="1">
    <name type="scientific">Arundo donax</name>
    <name type="common">Giant reed</name>
    <name type="synonym">Donax arundinaceus</name>
    <dbReference type="NCBI Taxonomy" id="35708"/>
    <lineage>
        <taxon>Eukaryota</taxon>
        <taxon>Viridiplantae</taxon>
        <taxon>Streptophyta</taxon>
        <taxon>Embryophyta</taxon>
        <taxon>Tracheophyta</taxon>
        <taxon>Spermatophyta</taxon>
        <taxon>Magnoliopsida</taxon>
        <taxon>Liliopsida</taxon>
        <taxon>Poales</taxon>
        <taxon>Poaceae</taxon>
        <taxon>PACMAD clade</taxon>
        <taxon>Arundinoideae</taxon>
        <taxon>Arundineae</taxon>
        <taxon>Arundo</taxon>
    </lineage>
</organism>